<feature type="transmembrane region" description="Helical" evidence="6">
    <location>
        <begin position="42"/>
        <end position="64"/>
    </location>
</feature>
<evidence type="ECO:0000256" key="6">
    <source>
        <dbReference type="SAM" id="Phobius"/>
    </source>
</evidence>
<proteinExistence type="predicted"/>
<dbReference type="GeneID" id="93365549"/>
<dbReference type="eggNOG" id="COG3630">
    <property type="taxonomic scope" value="Bacteria"/>
</dbReference>
<dbReference type="RefSeq" id="WP_004332187.1">
    <property type="nucleotide sequence ID" value="NZ_ACNN01000005.1"/>
</dbReference>
<dbReference type="GO" id="GO:0036376">
    <property type="term" value="P:sodium ion export across plasma membrane"/>
    <property type="evidence" value="ECO:0007669"/>
    <property type="project" value="InterPro"/>
</dbReference>
<dbReference type="Proteomes" id="UP000004295">
    <property type="component" value="Unassembled WGS sequence"/>
</dbReference>
<keyword evidence="7" id="KW-0732">Signal</keyword>
<reference evidence="8 9" key="1">
    <citation type="submission" date="2009-04" db="EMBL/GenBank/DDBJ databases">
        <authorList>
            <person name="Sebastian Y."/>
            <person name="Madupu R."/>
            <person name="Durkin A.S."/>
            <person name="Torralba M."/>
            <person name="Methe B."/>
            <person name="Sutton G.G."/>
            <person name="Strausberg R.L."/>
            <person name="Nelson K.E."/>
        </authorList>
    </citation>
    <scope>NUCLEOTIDE SEQUENCE [LARGE SCALE GENOMIC DNA]</scope>
    <source>
        <strain evidence="9">ATCC 35406 / BCRC 14492 / JCM 8526 / NCTC 13058 / HG 370</strain>
    </source>
</reference>
<comment type="caution">
    <text evidence="8">The sequence shown here is derived from an EMBL/GenBank/DDBJ whole genome shotgun (WGS) entry which is preliminary data.</text>
</comment>
<keyword evidence="5 6" id="KW-0472">Membrane</keyword>
<evidence type="ECO:0000313" key="8">
    <source>
        <dbReference type="EMBL" id="EEN83720.1"/>
    </source>
</evidence>
<keyword evidence="2" id="KW-1003">Cell membrane</keyword>
<sequence>MQVNRLLRRCSILASAIVLSSLSLLAQSESKANELLAEDPSGIVMTITAMLVVFFGLAVLYLCFKGVGKFSQHLSARNRRRENAPKKVVAPTQKNGMSPEVAVAIGMALYEAAGGMHDEESGLITITHTQSHAPSGWSNKAFNQRVSGVPRRASVAGR</sequence>
<evidence type="ECO:0000256" key="1">
    <source>
        <dbReference type="ARBA" id="ARBA00004236"/>
    </source>
</evidence>
<evidence type="ECO:0000256" key="7">
    <source>
        <dbReference type="SAM" id="SignalP"/>
    </source>
</evidence>
<feature type="signal peptide" evidence="7">
    <location>
        <begin position="1"/>
        <end position="26"/>
    </location>
</feature>
<keyword evidence="3 6" id="KW-0812">Transmembrane</keyword>
<dbReference type="AlphaFoldDB" id="C3J7Z0"/>
<dbReference type="InterPro" id="IPR005899">
    <property type="entry name" value="Na_pump_deCOase"/>
</dbReference>
<dbReference type="EMBL" id="ACNN01000005">
    <property type="protein sequence ID" value="EEN83720.1"/>
    <property type="molecule type" value="Genomic_DNA"/>
</dbReference>
<dbReference type="GO" id="GO:0005886">
    <property type="term" value="C:plasma membrane"/>
    <property type="evidence" value="ECO:0007669"/>
    <property type="project" value="UniProtKB-SubCell"/>
</dbReference>
<comment type="subcellular location">
    <subcellularLocation>
        <location evidence="1">Cell membrane</location>
    </subcellularLocation>
</comment>
<gene>
    <name evidence="8" type="ORF">POREN0001_1233</name>
</gene>
<name>C3J7Z0_POREA</name>
<protein>
    <submittedName>
        <fullName evidence="8">Sodium pump decarboxylase, gamma subunit</fullName>
    </submittedName>
</protein>
<evidence type="ECO:0000313" key="9">
    <source>
        <dbReference type="Proteomes" id="UP000004295"/>
    </source>
</evidence>
<evidence type="ECO:0000256" key="2">
    <source>
        <dbReference type="ARBA" id="ARBA00022475"/>
    </source>
</evidence>
<evidence type="ECO:0000256" key="3">
    <source>
        <dbReference type="ARBA" id="ARBA00022692"/>
    </source>
</evidence>
<keyword evidence="9" id="KW-1185">Reference proteome</keyword>
<dbReference type="GO" id="GO:0015081">
    <property type="term" value="F:sodium ion transmembrane transporter activity"/>
    <property type="evidence" value="ECO:0007669"/>
    <property type="project" value="InterPro"/>
</dbReference>
<evidence type="ECO:0000256" key="5">
    <source>
        <dbReference type="ARBA" id="ARBA00023136"/>
    </source>
</evidence>
<dbReference type="STRING" id="553175.POREN0001_1233"/>
<feature type="chain" id="PRO_5002927949" evidence="7">
    <location>
        <begin position="27"/>
        <end position="158"/>
    </location>
</feature>
<keyword evidence="4 6" id="KW-1133">Transmembrane helix</keyword>
<organism evidence="8 9">
    <name type="scientific">Porphyromonas endodontalis (strain ATCC 35406 / DSM 24491 / JCM 8526 / CCUG 16442 / BCRC 14492 / NCTC 13058 / HG 370)</name>
    <name type="common">Bacteroides endodontalis</name>
    <dbReference type="NCBI Taxonomy" id="553175"/>
    <lineage>
        <taxon>Bacteria</taxon>
        <taxon>Pseudomonadati</taxon>
        <taxon>Bacteroidota</taxon>
        <taxon>Bacteroidia</taxon>
        <taxon>Bacteroidales</taxon>
        <taxon>Porphyromonadaceae</taxon>
        <taxon>Porphyromonas</taxon>
    </lineage>
</organism>
<dbReference type="Pfam" id="PF04277">
    <property type="entry name" value="OAD_gamma"/>
    <property type="match status" value="1"/>
</dbReference>
<accession>C3J7Z0</accession>
<evidence type="ECO:0000256" key="4">
    <source>
        <dbReference type="ARBA" id="ARBA00022989"/>
    </source>
</evidence>